<dbReference type="RefSeq" id="WP_307276018.1">
    <property type="nucleotide sequence ID" value="NZ_JAUSVX010000008.1"/>
</dbReference>
<evidence type="ECO:0000256" key="2">
    <source>
        <dbReference type="SAM" id="Coils"/>
    </source>
</evidence>
<dbReference type="CDD" id="cd07185">
    <property type="entry name" value="OmpA_C-like"/>
    <property type="match status" value="1"/>
</dbReference>
<feature type="coiled-coil region" evidence="2">
    <location>
        <begin position="48"/>
        <end position="96"/>
    </location>
</feature>
<dbReference type="Proteomes" id="UP001242480">
    <property type="component" value="Unassembled WGS sequence"/>
</dbReference>
<keyword evidence="4" id="KW-1133">Transmembrane helix</keyword>
<dbReference type="Pfam" id="PF00691">
    <property type="entry name" value="OmpA"/>
    <property type="match status" value="1"/>
</dbReference>
<evidence type="ECO:0000313" key="7">
    <source>
        <dbReference type="Proteomes" id="UP001242480"/>
    </source>
</evidence>
<keyword evidence="1 4" id="KW-0472">Membrane</keyword>
<dbReference type="InterPro" id="IPR050330">
    <property type="entry name" value="Bact_OuterMem_StrucFunc"/>
</dbReference>
<feature type="domain" description="OmpA-like" evidence="5">
    <location>
        <begin position="219"/>
        <end position="345"/>
    </location>
</feature>
<evidence type="ECO:0000259" key="5">
    <source>
        <dbReference type="PROSITE" id="PS51123"/>
    </source>
</evidence>
<gene>
    <name evidence="6" type="ORF">QO011_004259</name>
</gene>
<dbReference type="NCBIfam" id="NF006544">
    <property type="entry name" value="PRK09039.1-3"/>
    <property type="match status" value="1"/>
</dbReference>
<dbReference type="PANTHER" id="PTHR30329:SF21">
    <property type="entry name" value="LIPOPROTEIN YIAD-RELATED"/>
    <property type="match status" value="1"/>
</dbReference>
<name>A0ABU0JAE7_9HYPH</name>
<dbReference type="Gene3D" id="3.30.1330.60">
    <property type="entry name" value="OmpA-like domain"/>
    <property type="match status" value="1"/>
</dbReference>
<reference evidence="6 7" key="1">
    <citation type="submission" date="2023-07" db="EMBL/GenBank/DDBJ databases">
        <title>Genomic Encyclopedia of Type Strains, Phase IV (KMG-IV): sequencing the most valuable type-strain genomes for metagenomic binning, comparative biology and taxonomic classification.</title>
        <authorList>
            <person name="Goeker M."/>
        </authorList>
    </citation>
    <scope>NUCLEOTIDE SEQUENCE [LARGE SCALE GENOMIC DNA]</scope>
    <source>
        <strain evidence="6 7">DSM 19619</strain>
    </source>
</reference>
<dbReference type="PROSITE" id="PS51123">
    <property type="entry name" value="OMPA_2"/>
    <property type="match status" value="1"/>
</dbReference>
<evidence type="ECO:0000256" key="3">
    <source>
        <dbReference type="SAM" id="MobiDB-lite"/>
    </source>
</evidence>
<keyword evidence="2" id="KW-0175">Coiled coil</keyword>
<accession>A0ABU0JAE7</accession>
<feature type="transmembrane region" description="Helical" evidence="4">
    <location>
        <begin position="20"/>
        <end position="44"/>
    </location>
</feature>
<evidence type="ECO:0000313" key="6">
    <source>
        <dbReference type="EMBL" id="MDQ0471236.1"/>
    </source>
</evidence>
<dbReference type="EMBL" id="JAUSVX010000008">
    <property type="protein sequence ID" value="MDQ0471236.1"/>
    <property type="molecule type" value="Genomic_DNA"/>
</dbReference>
<dbReference type="NCBIfam" id="NF006545">
    <property type="entry name" value="PRK09039.1-4"/>
    <property type="match status" value="1"/>
</dbReference>
<feature type="compositionally biased region" description="Basic and acidic residues" evidence="3">
    <location>
        <begin position="329"/>
        <end position="345"/>
    </location>
</feature>
<evidence type="ECO:0000256" key="1">
    <source>
        <dbReference type="PROSITE-ProRule" id="PRU00473"/>
    </source>
</evidence>
<protein>
    <submittedName>
        <fullName evidence="6">Chemotaxis protein MotB</fullName>
    </submittedName>
</protein>
<feature type="coiled-coil region" evidence="2">
    <location>
        <begin position="135"/>
        <end position="169"/>
    </location>
</feature>
<proteinExistence type="predicted"/>
<dbReference type="PANTHER" id="PTHR30329">
    <property type="entry name" value="STATOR ELEMENT OF FLAGELLAR MOTOR COMPLEX"/>
    <property type="match status" value="1"/>
</dbReference>
<organism evidence="6 7">
    <name type="scientific">Labrys wisconsinensis</name>
    <dbReference type="NCBI Taxonomy" id="425677"/>
    <lineage>
        <taxon>Bacteria</taxon>
        <taxon>Pseudomonadati</taxon>
        <taxon>Pseudomonadota</taxon>
        <taxon>Alphaproteobacteria</taxon>
        <taxon>Hyphomicrobiales</taxon>
        <taxon>Xanthobacteraceae</taxon>
        <taxon>Labrys</taxon>
    </lineage>
</organism>
<feature type="region of interest" description="Disordered" evidence="3">
    <location>
        <begin position="324"/>
        <end position="345"/>
    </location>
</feature>
<dbReference type="InterPro" id="IPR006665">
    <property type="entry name" value="OmpA-like"/>
</dbReference>
<keyword evidence="4" id="KW-0812">Transmembrane</keyword>
<sequence length="345" mass="38300">MAYARGRRRSEGLNYWPGFVDALSTLLLSIIFILSIFVLGQFFLSQEVTGKDEALNRLNSQIEELSQLLALERGNNRNAQDQLALLSDSLGKAEGEKTRLQGLLDTAQGSAANAAAAGGALTEAQARLIDQKRISDQAMAQIELLNQQIAALRRQIGALEEALNASEKRDQESQTKIADLGSRLNIALAQRVQELSRYRSDFFGRLREILGNRPDVRIVGDRFVFQSEVFFAPGQATLQPEGKAEMDKLASVLLDLEKQIPTDIPWVLRVDGHTDNRPIKSPQFPSNWELSASRAIAVVQYLITKGIPAERLVAAGFGEFQPIDPTDSDEARSKNRRIEMKLTER</sequence>
<dbReference type="InterPro" id="IPR036737">
    <property type="entry name" value="OmpA-like_sf"/>
</dbReference>
<comment type="caution">
    <text evidence="6">The sequence shown here is derived from an EMBL/GenBank/DDBJ whole genome shotgun (WGS) entry which is preliminary data.</text>
</comment>
<dbReference type="Gene3D" id="1.10.287.1490">
    <property type="match status" value="1"/>
</dbReference>
<keyword evidence="7" id="KW-1185">Reference proteome</keyword>
<dbReference type="NCBIfam" id="NF006543">
    <property type="entry name" value="PRK09039.1-2"/>
    <property type="match status" value="1"/>
</dbReference>
<evidence type="ECO:0000256" key="4">
    <source>
        <dbReference type="SAM" id="Phobius"/>
    </source>
</evidence>
<dbReference type="SUPFAM" id="SSF103088">
    <property type="entry name" value="OmpA-like"/>
    <property type="match status" value="1"/>
</dbReference>